<evidence type="ECO:0000256" key="8">
    <source>
        <dbReference type="ARBA" id="ARBA00022741"/>
    </source>
</evidence>
<dbReference type="GO" id="GO:0009398">
    <property type="term" value="P:FMN biosynthetic process"/>
    <property type="evidence" value="ECO:0007669"/>
    <property type="project" value="UniProtKB-UniRule"/>
</dbReference>
<keyword evidence="5 15" id="KW-0288">FMN</keyword>
<keyword evidence="11 15" id="KW-0067">ATP-binding</keyword>
<evidence type="ECO:0000256" key="11">
    <source>
        <dbReference type="ARBA" id="ARBA00022840"/>
    </source>
</evidence>
<organism evidence="17 18">
    <name type="scientific">Chlamydia pneumoniae</name>
    <name type="common">Chlamydophila pneumoniae</name>
    <dbReference type="NCBI Taxonomy" id="83558"/>
    <lineage>
        <taxon>Bacteria</taxon>
        <taxon>Pseudomonadati</taxon>
        <taxon>Chlamydiota</taxon>
        <taxon>Chlamydiia</taxon>
        <taxon>Chlamydiales</taxon>
        <taxon>Chlamydiaceae</taxon>
        <taxon>Chlamydia/Chlamydophila group</taxon>
        <taxon>Chlamydia</taxon>
    </lineage>
</organism>
<evidence type="ECO:0000256" key="3">
    <source>
        <dbReference type="ARBA" id="ARBA00005201"/>
    </source>
</evidence>
<proteinExistence type="inferred from homology"/>
<evidence type="ECO:0000256" key="6">
    <source>
        <dbReference type="ARBA" id="ARBA00022679"/>
    </source>
</evidence>
<dbReference type="CDD" id="cd02064">
    <property type="entry name" value="FAD_synthetase_N"/>
    <property type="match status" value="1"/>
</dbReference>
<evidence type="ECO:0000313" key="18">
    <source>
        <dbReference type="Proteomes" id="UP000000583"/>
    </source>
</evidence>
<keyword evidence="9 15" id="KW-0418">Kinase</keyword>
<dbReference type="PIRSF" id="PIRSF004491">
    <property type="entry name" value="FAD_Synth"/>
    <property type="match status" value="1"/>
</dbReference>
<dbReference type="SUPFAM" id="SSF52374">
    <property type="entry name" value="Nucleotidylyl transferase"/>
    <property type="match status" value="1"/>
</dbReference>
<accession>Q9K269</accession>
<dbReference type="InterPro" id="IPR014729">
    <property type="entry name" value="Rossmann-like_a/b/a_fold"/>
</dbReference>
<dbReference type="SUPFAM" id="SSF82114">
    <property type="entry name" value="Riboflavin kinase-like"/>
    <property type="match status" value="1"/>
</dbReference>
<dbReference type="Gene3D" id="2.40.30.30">
    <property type="entry name" value="Riboflavin kinase-like"/>
    <property type="match status" value="1"/>
</dbReference>
<comment type="pathway">
    <text evidence="3 15">Cofactor biosynthesis; FMN biosynthesis; FMN from riboflavin (ATP route): step 1/1.</text>
</comment>
<comment type="pathway">
    <text evidence="2 15">Cofactor biosynthesis; FAD biosynthesis; FAD from FMN: step 1/1.</text>
</comment>
<dbReference type="GO" id="GO:0003919">
    <property type="term" value="F:FMN adenylyltransferase activity"/>
    <property type="evidence" value="ECO:0007669"/>
    <property type="project" value="UniProtKB-UniRule"/>
</dbReference>
<dbReference type="NCBIfam" id="NF004162">
    <property type="entry name" value="PRK05627.1-5"/>
    <property type="match status" value="1"/>
</dbReference>
<dbReference type="KEGG" id="cpa:CP_0437"/>
<evidence type="ECO:0000256" key="7">
    <source>
        <dbReference type="ARBA" id="ARBA00022695"/>
    </source>
</evidence>
<comment type="similarity">
    <text evidence="15">Belongs to the ribF family.</text>
</comment>
<dbReference type="InterPro" id="IPR015864">
    <property type="entry name" value="FAD_synthase"/>
</dbReference>
<name>Q9K269_CHLPN</name>
<keyword evidence="10 15" id="KW-0274">FAD</keyword>
<dbReference type="eggNOG" id="COG0196">
    <property type="taxonomic scope" value="Bacteria"/>
</dbReference>
<keyword evidence="6 15" id="KW-0808">Transferase</keyword>
<protein>
    <recommendedName>
        <fullName evidence="15">Riboflavin biosynthesis protein</fullName>
    </recommendedName>
    <domain>
        <recommendedName>
            <fullName evidence="15">Riboflavin kinase</fullName>
            <ecNumber evidence="15">2.7.1.26</ecNumber>
        </recommendedName>
        <alternativeName>
            <fullName evidence="15">Flavokinase</fullName>
        </alternativeName>
    </domain>
    <domain>
        <recommendedName>
            <fullName evidence="15">FMN adenylyltransferase</fullName>
            <ecNumber evidence="15">2.7.7.2</ecNumber>
        </recommendedName>
        <alternativeName>
            <fullName evidence="15">FAD pyrophosphorylase</fullName>
        </alternativeName>
        <alternativeName>
            <fullName evidence="15">FAD synthase</fullName>
        </alternativeName>
    </domain>
</protein>
<dbReference type="Gene3D" id="3.40.50.620">
    <property type="entry name" value="HUPs"/>
    <property type="match status" value="1"/>
</dbReference>
<feature type="domain" description="Riboflavin kinase" evidence="16">
    <location>
        <begin position="176"/>
        <end position="298"/>
    </location>
</feature>
<reference evidence="17 18" key="1">
    <citation type="journal article" date="2000" name="Nucleic Acids Res.">
        <title>Genome sequences of Chlamydia trachomatis MoPn and Chlamydia pneumoniae AR39.</title>
        <authorList>
            <person name="Read T.D."/>
            <person name="Brunham R.C."/>
            <person name="Shen C."/>
            <person name="Gill S.R."/>
            <person name="Heidelberg J.F."/>
            <person name="White O."/>
            <person name="Hickey E.K."/>
            <person name="Peterson J.D."/>
            <person name="Utterback T.R."/>
            <person name="Berry K.J."/>
            <person name="Bass S."/>
            <person name="Linher K.D."/>
            <person name="Weidman J.F."/>
            <person name="Khouri H.M."/>
            <person name="Craven B."/>
            <person name="Bowman C."/>
            <person name="Dodson R.J."/>
            <person name="Gwinn M.L."/>
            <person name="Nelson W.C."/>
            <person name="DeBoy R.T."/>
            <person name="Kolonay J.F."/>
            <person name="McClarty G."/>
            <person name="Salzberg S.L."/>
            <person name="Eisen J.A."/>
            <person name="Fraser C.M."/>
        </authorList>
    </citation>
    <scope>NUCLEOTIDE SEQUENCE [LARGE SCALE GENOMIC DNA]</scope>
    <source>
        <strain evidence="17 18">AR39</strain>
    </source>
</reference>
<dbReference type="EC" id="2.7.7.2" evidence="15"/>
<keyword evidence="12" id="KW-0511">Multifunctional enzyme</keyword>
<evidence type="ECO:0000313" key="17">
    <source>
        <dbReference type="EMBL" id="AAF73668.1"/>
    </source>
</evidence>
<dbReference type="PANTHER" id="PTHR22749:SF6">
    <property type="entry name" value="RIBOFLAVIN KINASE"/>
    <property type="match status" value="1"/>
</dbReference>
<evidence type="ECO:0000256" key="2">
    <source>
        <dbReference type="ARBA" id="ARBA00004726"/>
    </source>
</evidence>
<dbReference type="InterPro" id="IPR015865">
    <property type="entry name" value="Riboflavin_kinase_bac/euk"/>
</dbReference>
<dbReference type="InterPro" id="IPR002606">
    <property type="entry name" value="Riboflavin_kinase_bac"/>
</dbReference>
<keyword evidence="7 15" id="KW-0548">Nucleotidyltransferase</keyword>
<evidence type="ECO:0000256" key="1">
    <source>
        <dbReference type="ARBA" id="ARBA00002121"/>
    </source>
</evidence>
<gene>
    <name evidence="17" type="ordered locus">CP_0437</name>
</gene>
<evidence type="ECO:0000256" key="9">
    <source>
        <dbReference type="ARBA" id="ARBA00022777"/>
    </source>
</evidence>
<dbReference type="InterPro" id="IPR023468">
    <property type="entry name" value="Riboflavin_kinase"/>
</dbReference>
<dbReference type="PANTHER" id="PTHR22749">
    <property type="entry name" value="RIBOFLAVIN KINASE/FMN ADENYLYLTRANSFERASE"/>
    <property type="match status" value="1"/>
</dbReference>
<dbReference type="Pfam" id="PF01687">
    <property type="entry name" value="Flavokinase"/>
    <property type="match status" value="1"/>
</dbReference>
<dbReference type="UniPathway" id="UPA00276">
    <property type="reaction ID" value="UER00406"/>
</dbReference>
<dbReference type="InterPro" id="IPR023465">
    <property type="entry name" value="Riboflavin_kinase_dom_sf"/>
</dbReference>
<evidence type="ECO:0000256" key="15">
    <source>
        <dbReference type="PIRNR" id="PIRNR004491"/>
    </source>
</evidence>
<comment type="catalytic activity">
    <reaction evidence="13 15">
        <text>riboflavin + ATP = FMN + ADP + H(+)</text>
        <dbReference type="Rhea" id="RHEA:14357"/>
        <dbReference type="ChEBI" id="CHEBI:15378"/>
        <dbReference type="ChEBI" id="CHEBI:30616"/>
        <dbReference type="ChEBI" id="CHEBI:57986"/>
        <dbReference type="ChEBI" id="CHEBI:58210"/>
        <dbReference type="ChEBI" id="CHEBI:456216"/>
        <dbReference type="EC" id="2.7.1.26"/>
    </reaction>
</comment>
<dbReference type="Pfam" id="PF06574">
    <property type="entry name" value="FAD_syn"/>
    <property type="match status" value="1"/>
</dbReference>
<keyword evidence="8 15" id="KW-0547">Nucleotide-binding</keyword>
<dbReference type="STRING" id="406984.CPK_ORF00829"/>
<dbReference type="Proteomes" id="UP000000583">
    <property type="component" value="Chromosome"/>
</dbReference>
<evidence type="ECO:0000256" key="14">
    <source>
        <dbReference type="ARBA" id="ARBA00049494"/>
    </source>
</evidence>
<comment type="function">
    <text evidence="1">Catalyzes the phosphorylation of riboflavin to FMN followed by the adenylation of FMN to FAD.</text>
</comment>
<dbReference type="NCBIfam" id="TIGR00083">
    <property type="entry name" value="ribF"/>
    <property type="match status" value="1"/>
</dbReference>
<evidence type="ECO:0000256" key="10">
    <source>
        <dbReference type="ARBA" id="ARBA00022827"/>
    </source>
</evidence>
<evidence type="ECO:0000256" key="5">
    <source>
        <dbReference type="ARBA" id="ARBA00022643"/>
    </source>
</evidence>
<dbReference type="UniPathway" id="UPA00277">
    <property type="reaction ID" value="UER00407"/>
</dbReference>
<comment type="catalytic activity">
    <reaction evidence="14 15">
        <text>FMN + ATP + H(+) = FAD + diphosphate</text>
        <dbReference type="Rhea" id="RHEA:17237"/>
        <dbReference type="ChEBI" id="CHEBI:15378"/>
        <dbReference type="ChEBI" id="CHEBI:30616"/>
        <dbReference type="ChEBI" id="CHEBI:33019"/>
        <dbReference type="ChEBI" id="CHEBI:57692"/>
        <dbReference type="ChEBI" id="CHEBI:58210"/>
        <dbReference type="EC" id="2.7.7.2"/>
    </reaction>
</comment>
<dbReference type="EC" id="2.7.1.26" evidence="15"/>
<dbReference type="GO" id="GO:0005524">
    <property type="term" value="F:ATP binding"/>
    <property type="evidence" value="ECO:0007669"/>
    <property type="project" value="UniProtKB-UniRule"/>
</dbReference>
<dbReference type="AlphaFoldDB" id="Q9K269"/>
<sequence length="308" mass="34196">MPMEIAYSLTSSFSVDSVTVGFFDGCHLGHSNLLSILTSYSGSSGVITFDSHPQTVLSLNHTKLINTKEERLQLLQTFPIDWLGVLTFDLNFANQSAEEFLTLLHRNLKCKRLILGYDSCIGKEQQSNTEALDTIGKPLGIEVIKIPPYRMDNIVVSSKAIRQFLSAGNLECAHRFLGHPYAISGKITEGSGIGGSLGFATINLPREESLIPLGVYACEIRYDSTTCQGVMNLGTAPTFERESLYAEAHIFSFAENLYGKEVSIIPRKFLREEKKFQSKETLIRAIEKDILDAQDWFAKGSFNYEGTA</sequence>
<evidence type="ECO:0000256" key="13">
    <source>
        <dbReference type="ARBA" id="ARBA00047880"/>
    </source>
</evidence>
<evidence type="ECO:0000256" key="4">
    <source>
        <dbReference type="ARBA" id="ARBA00022630"/>
    </source>
</evidence>
<evidence type="ECO:0000259" key="16">
    <source>
        <dbReference type="SMART" id="SM00904"/>
    </source>
</evidence>
<dbReference type="SMART" id="SM00904">
    <property type="entry name" value="Flavokinase"/>
    <property type="match status" value="1"/>
</dbReference>
<dbReference type="GO" id="GO:0006747">
    <property type="term" value="P:FAD biosynthetic process"/>
    <property type="evidence" value="ECO:0007669"/>
    <property type="project" value="UniProtKB-UniRule"/>
</dbReference>
<keyword evidence="4 15" id="KW-0285">Flavoprotein</keyword>
<dbReference type="GO" id="GO:0008531">
    <property type="term" value="F:riboflavin kinase activity"/>
    <property type="evidence" value="ECO:0007669"/>
    <property type="project" value="UniProtKB-UniRule"/>
</dbReference>
<evidence type="ECO:0000256" key="12">
    <source>
        <dbReference type="ARBA" id="ARBA00023268"/>
    </source>
</evidence>
<dbReference type="GO" id="GO:0009231">
    <property type="term" value="P:riboflavin biosynthetic process"/>
    <property type="evidence" value="ECO:0007669"/>
    <property type="project" value="InterPro"/>
</dbReference>
<dbReference type="EMBL" id="AE002161">
    <property type="protein sequence ID" value="AAF73668.1"/>
    <property type="molecule type" value="Genomic_DNA"/>
</dbReference>